<name>A0A6N7VCC0_9FIRM</name>
<keyword evidence="1" id="KW-0808">Transferase</keyword>
<comment type="caution">
    <text evidence="1">The sequence shown here is derived from an EMBL/GenBank/DDBJ whole genome shotgun (WGS) entry which is preliminary data.</text>
</comment>
<dbReference type="GO" id="GO:0016740">
    <property type="term" value="F:transferase activity"/>
    <property type="evidence" value="ECO:0007669"/>
    <property type="project" value="UniProtKB-KW"/>
</dbReference>
<evidence type="ECO:0000313" key="2">
    <source>
        <dbReference type="Proteomes" id="UP000434241"/>
    </source>
</evidence>
<keyword evidence="2" id="KW-1185">Reference proteome</keyword>
<proteinExistence type="predicted"/>
<gene>
    <name evidence="1" type="ORF">FYJ55_00190</name>
</gene>
<dbReference type="EMBL" id="VUMR01000001">
    <property type="protein sequence ID" value="MSS55367.1"/>
    <property type="molecule type" value="Genomic_DNA"/>
</dbReference>
<dbReference type="AlphaFoldDB" id="A0A6N7VCC0"/>
<evidence type="ECO:0000313" key="1">
    <source>
        <dbReference type="EMBL" id="MSS55367.1"/>
    </source>
</evidence>
<sequence>MVVALVYAFDTCLDRIHLLKKYYTSKGFDVVSVTSNFSHRKKAVYQAEADVVIPVREYHKNLSADRILSHIEFSKKARKAMEDIQPDLIHCIIPCNTLVKEMAKYKKKHHNVKVMYDIIDLWPESMPIDRYKGLLPFKIWKNNRDKYLSSGDVVFCECELFKKYVHCGNVLYWAIDRECLPMNPYLSEDELQFCYLGSINNIIDIPRITAFLRECSAHKKCTLHIIGDGENKEYFIQEVLCVGVNVVDHKEVYDFQRKQEVFDQCNYGFNVMKSSVVVGLTMKSLDYMCAGLPIINTIKGDTKDFCEEWDIGFNLKKSNIKEVAERICSESMDVQLQRRKNIQNLYNTYFTTKKFNATLDEALNRIF</sequence>
<accession>A0A6N7VCC0</accession>
<dbReference type="SUPFAM" id="SSF53756">
    <property type="entry name" value="UDP-Glycosyltransferase/glycogen phosphorylase"/>
    <property type="match status" value="1"/>
</dbReference>
<dbReference type="RefSeq" id="WP_154555120.1">
    <property type="nucleotide sequence ID" value="NZ_JBQKEK010000011.1"/>
</dbReference>
<protein>
    <submittedName>
        <fullName evidence="1">Glycosyltransferase family 4 protein</fullName>
    </submittedName>
</protein>
<dbReference type="Gene3D" id="3.40.50.2000">
    <property type="entry name" value="Glycogen Phosphorylase B"/>
    <property type="match status" value="2"/>
</dbReference>
<dbReference type="GeneID" id="93157719"/>
<dbReference type="Pfam" id="PF13692">
    <property type="entry name" value="Glyco_trans_1_4"/>
    <property type="match status" value="1"/>
</dbReference>
<organism evidence="1 2">
    <name type="scientific">Holdemanella porci</name>
    <dbReference type="NCBI Taxonomy" id="2652276"/>
    <lineage>
        <taxon>Bacteria</taxon>
        <taxon>Bacillati</taxon>
        <taxon>Bacillota</taxon>
        <taxon>Erysipelotrichia</taxon>
        <taxon>Erysipelotrichales</taxon>
        <taxon>Erysipelotrichaceae</taxon>
        <taxon>Holdemanella</taxon>
    </lineage>
</organism>
<reference evidence="1 2" key="1">
    <citation type="submission" date="2019-08" db="EMBL/GenBank/DDBJ databases">
        <title>In-depth cultivation of the pig gut microbiome towards novel bacterial diversity and tailored functional studies.</title>
        <authorList>
            <person name="Wylensek D."/>
            <person name="Hitch T.C.A."/>
            <person name="Clavel T."/>
        </authorList>
    </citation>
    <scope>NUCLEOTIDE SEQUENCE [LARGE SCALE GENOMIC DNA]</scope>
    <source>
        <strain evidence="1 2">LKV-472-APC-3</strain>
    </source>
</reference>
<dbReference type="Proteomes" id="UP000434241">
    <property type="component" value="Unassembled WGS sequence"/>
</dbReference>